<dbReference type="Proteomes" id="UP000247702">
    <property type="component" value="Unassembled WGS sequence"/>
</dbReference>
<evidence type="ECO:0000256" key="1">
    <source>
        <dbReference type="SAM" id="MobiDB-lite"/>
    </source>
</evidence>
<sequence>MSMRRMVMVMMGRVGEIRNKGDGDDRNKNEVSENENKRSDNEKNGMNEDEENENVDRHRNETETACGFYIRYDAYQRYFCDVQLDTDLKIDNTNEYIELNKNC</sequence>
<name>A0A2Z6RAT8_9GLOM</name>
<dbReference type="AlphaFoldDB" id="A0A2Z6RAT8"/>
<dbReference type="EMBL" id="BEXD01002735">
    <property type="protein sequence ID" value="GBB99233.1"/>
    <property type="molecule type" value="Genomic_DNA"/>
</dbReference>
<gene>
    <name evidence="2" type="ORF">RclHR1_03460002</name>
</gene>
<protein>
    <submittedName>
        <fullName evidence="2">Uncharacterized protein</fullName>
    </submittedName>
</protein>
<keyword evidence="3" id="KW-1185">Reference proteome</keyword>
<feature type="region of interest" description="Disordered" evidence="1">
    <location>
        <begin position="14"/>
        <end position="60"/>
    </location>
</feature>
<accession>A0A2Z6RAT8</accession>
<reference evidence="2 3" key="1">
    <citation type="submission" date="2017-11" db="EMBL/GenBank/DDBJ databases">
        <title>The genome of Rhizophagus clarus HR1 reveals common genetic basis of auxotrophy among arbuscular mycorrhizal fungi.</title>
        <authorList>
            <person name="Kobayashi Y."/>
        </authorList>
    </citation>
    <scope>NUCLEOTIDE SEQUENCE [LARGE SCALE GENOMIC DNA]</scope>
    <source>
        <strain evidence="2 3">HR1</strain>
    </source>
</reference>
<proteinExistence type="predicted"/>
<evidence type="ECO:0000313" key="2">
    <source>
        <dbReference type="EMBL" id="GBB99233.1"/>
    </source>
</evidence>
<feature type="compositionally biased region" description="Basic and acidic residues" evidence="1">
    <location>
        <begin position="15"/>
        <end position="46"/>
    </location>
</feature>
<organism evidence="2 3">
    <name type="scientific">Rhizophagus clarus</name>
    <dbReference type="NCBI Taxonomy" id="94130"/>
    <lineage>
        <taxon>Eukaryota</taxon>
        <taxon>Fungi</taxon>
        <taxon>Fungi incertae sedis</taxon>
        <taxon>Mucoromycota</taxon>
        <taxon>Glomeromycotina</taxon>
        <taxon>Glomeromycetes</taxon>
        <taxon>Glomerales</taxon>
        <taxon>Glomeraceae</taxon>
        <taxon>Rhizophagus</taxon>
    </lineage>
</organism>
<evidence type="ECO:0000313" key="3">
    <source>
        <dbReference type="Proteomes" id="UP000247702"/>
    </source>
</evidence>
<comment type="caution">
    <text evidence="2">The sequence shown here is derived from an EMBL/GenBank/DDBJ whole genome shotgun (WGS) entry which is preliminary data.</text>
</comment>